<evidence type="ECO:0000313" key="2">
    <source>
        <dbReference type="Proteomes" id="UP000381093"/>
    </source>
</evidence>
<sequence length="201" mass="22702">MSKASETTEQPMETMDQAHFEKFANGPLLIKCFEVVKDAIEFVDEGGVIQAQDDTHLSFYEAYWALKVLFNRETGEDAKLISEKRIENLRASLYSGVAPEPISLPSIKVERLIRFDEFYFHQFDDLVLLAMAFNSTDEAYDELTHTRDQYLDDDAAWNISTSISNANTALRVLVARMTDGSIVSMCDIVTLISNPNGETLQ</sequence>
<dbReference type="RefSeq" id="WP_150766444.1">
    <property type="nucleotide sequence ID" value="NZ_CABVHW010000018.1"/>
</dbReference>
<organism evidence="1 2">
    <name type="scientific">Pseudomonas fluorescens</name>
    <dbReference type="NCBI Taxonomy" id="294"/>
    <lineage>
        <taxon>Bacteria</taxon>
        <taxon>Pseudomonadati</taxon>
        <taxon>Pseudomonadota</taxon>
        <taxon>Gammaproteobacteria</taxon>
        <taxon>Pseudomonadales</taxon>
        <taxon>Pseudomonadaceae</taxon>
        <taxon>Pseudomonas</taxon>
    </lineage>
</organism>
<accession>A0A5E7ED62</accession>
<gene>
    <name evidence="1" type="ORF">PS710_04499</name>
</gene>
<protein>
    <submittedName>
        <fullName evidence="1">Uncharacterized protein</fullName>
    </submittedName>
</protein>
<dbReference type="Proteomes" id="UP000381093">
    <property type="component" value="Unassembled WGS sequence"/>
</dbReference>
<evidence type="ECO:0000313" key="1">
    <source>
        <dbReference type="EMBL" id="VVO24327.1"/>
    </source>
</evidence>
<proteinExistence type="predicted"/>
<dbReference type="EMBL" id="CABVHW010000018">
    <property type="protein sequence ID" value="VVO24327.1"/>
    <property type="molecule type" value="Genomic_DNA"/>
</dbReference>
<dbReference type="AlphaFoldDB" id="A0A5E7ED62"/>
<reference evidence="1 2" key="1">
    <citation type="submission" date="2019-09" db="EMBL/GenBank/DDBJ databases">
        <authorList>
            <person name="Chandra G."/>
            <person name="Truman W A."/>
        </authorList>
    </citation>
    <scope>NUCLEOTIDE SEQUENCE [LARGE SCALE GENOMIC DNA]</scope>
    <source>
        <strain evidence="1">PS710</strain>
    </source>
</reference>
<name>A0A5E7ED62_PSEFL</name>